<dbReference type="InterPro" id="IPR036156">
    <property type="entry name" value="Beta-gal/glucu_dom_sf"/>
</dbReference>
<evidence type="ECO:0000259" key="16">
    <source>
        <dbReference type="Pfam" id="PF02837"/>
    </source>
</evidence>
<dbReference type="SUPFAM" id="SSF51445">
    <property type="entry name" value="(Trans)glycosidases"/>
    <property type="match status" value="1"/>
</dbReference>
<dbReference type="GO" id="GO:0005975">
    <property type="term" value="P:carbohydrate metabolic process"/>
    <property type="evidence" value="ECO:0007669"/>
    <property type="project" value="Ensembl"/>
</dbReference>
<dbReference type="EC" id="3.2.1.31" evidence="5 12"/>
<evidence type="ECO:0000256" key="13">
    <source>
        <dbReference type="SAM" id="SignalP"/>
    </source>
</evidence>
<dbReference type="OMA" id="IHDHVGW"/>
<evidence type="ECO:0000256" key="12">
    <source>
        <dbReference type="RuleBase" id="RU361154"/>
    </source>
</evidence>
<organism evidence="17 18">
    <name type="scientific">Nannospalax galili</name>
    <name type="common">Northern Israeli blind subterranean mole rat</name>
    <name type="synonym">Spalax galili</name>
    <dbReference type="NCBI Taxonomy" id="1026970"/>
    <lineage>
        <taxon>Eukaryota</taxon>
        <taxon>Metazoa</taxon>
        <taxon>Chordata</taxon>
        <taxon>Craniata</taxon>
        <taxon>Vertebrata</taxon>
        <taxon>Euteleostomi</taxon>
        <taxon>Mammalia</taxon>
        <taxon>Eutheria</taxon>
        <taxon>Euarchontoglires</taxon>
        <taxon>Glires</taxon>
        <taxon>Rodentia</taxon>
        <taxon>Myomorpha</taxon>
        <taxon>Muroidea</taxon>
        <taxon>Spalacidae</taxon>
        <taxon>Spalacinae</taxon>
        <taxon>Nannospalax</taxon>
    </lineage>
</organism>
<dbReference type="GO" id="GO:0009306">
    <property type="term" value="P:protein secretion"/>
    <property type="evidence" value="ECO:0007669"/>
    <property type="project" value="Ensembl"/>
</dbReference>
<dbReference type="GO" id="GO:0019904">
    <property type="term" value="F:protein domain specific binding"/>
    <property type="evidence" value="ECO:0007669"/>
    <property type="project" value="Ensembl"/>
</dbReference>
<evidence type="ECO:0000256" key="2">
    <source>
        <dbReference type="ARBA" id="ARBA00004371"/>
    </source>
</evidence>
<dbReference type="PANTHER" id="PTHR10066">
    <property type="entry name" value="BETA-GLUCURONIDASE"/>
    <property type="match status" value="1"/>
</dbReference>
<comment type="catalytic activity">
    <reaction evidence="12">
        <text>a beta-D-glucuronoside + H2O = D-glucuronate + an alcohol</text>
        <dbReference type="Rhea" id="RHEA:17633"/>
        <dbReference type="ChEBI" id="CHEBI:15377"/>
        <dbReference type="ChEBI" id="CHEBI:30879"/>
        <dbReference type="ChEBI" id="CHEBI:58720"/>
        <dbReference type="ChEBI" id="CHEBI:83411"/>
        <dbReference type="EC" id="3.2.1.31"/>
    </reaction>
</comment>
<dbReference type="GO" id="GO:0030214">
    <property type="term" value="P:hyaluronan catabolic process"/>
    <property type="evidence" value="ECO:0007669"/>
    <property type="project" value="Ensembl"/>
</dbReference>
<feature type="domain" description="Glycosyl hydrolases family 2 sugar binding" evidence="16">
    <location>
        <begin position="38"/>
        <end position="223"/>
    </location>
</feature>
<name>A0A8C6R1H6_NANGA</name>
<comment type="subunit">
    <text evidence="4 12">Homotetramer.</text>
</comment>
<dbReference type="Pfam" id="PF00703">
    <property type="entry name" value="Glyco_hydro_2"/>
    <property type="match status" value="1"/>
</dbReference>
<dbReference type="InterPro" id="IPR008979">
    <property type="entry name" value="Galactose-bd-like_sf"/>
</dbReference>
<dbReference type="Ensembl" id="ENSNGAT00000016588.1">
    <property type="protein sequence ID" value="ENSNGAP00000011045.1"/>
    <property type="gene ID" value="ENSNGAG00000013293.1"/>
</dbReference>
<keyword evidence="8 12" id="KW-0378">Hydrolase</keyword>
<dbReference type="Proteomes" id="UP000694381">
    <property type="component" value="Unassembled WGS sequence"/>
</dbReference>
<dbReference type="PROSITE" id="PS00719">
    <property type="entry name" value="GLYCOSYL_HYDROL_F2_1"/>
    <property type="match status" value="1"/>
</dbReference>
<dbReference type="PRINTS" id="PR00132">
    <property type="entry name" value="GLHYDRLASE2"/>
</dbReference>
<dbReference type="GO" id="GO:0034504">
    <property type="term" value="P:protein localization to nucleus"/>
    <property type="evidence" value="ECO:0007669"/>
    <property type="project" value="Ensembl"/>
</dbReference>
<evidence type="ECO:0000256" key="11">
    <source>
        <dbReference type="ARBA" id="ARBA00023295"/>
    </source>
</evidence>
<accession>A0A8C6R1H6</accession>
<dbReference type="GO" id="GO:0048872">
    <property type="term" value="P:homeostasis of number of cells"/>
    <property type="evidence" value="ECO:0007669"/>
    <property type="project" value="Ensembl"/>
</dbReference>
<dbReference type="GO" id="GO:0001701">
    <property type="term" value="P:in utero embryonic development"/>
    <property type="evidence" value="ECO:0007669"/>
    <property type="project" value="Ensembl"/>
</dbReference>
<dbReference type="GO" id="GO:0006914">
    <property type="term" value="P:autophagy"/>
    <property type="evidence" value="ECO:0007669"/>
    <property type="project" value="Ensembl"/>
</dbReference>
<dbReference type="GO" id="GO:0003415">
    <property type="term" value="P:chondrocyte hypertrophy"/>
    <property type="evidence" value="ECO:0007669"/>
    <property type="project" value="Ensembl"/>
</dbReference>
<feature type="chain" id="PRO_5034892514" description="Beta-glucuronidase" evidence="13">
    <location>
        <begin position="23"/>
        <end position="649"/>
    </location>
</feature>
<dbReference type="InterPro" id="IPR006104">
    <property type="entry name" value="Glyco_hydro_2_N"/>
</dbReference>
<feature type="signal peptide" evidence="13">
    <location>
        <begin position="1"/>
        <end position="22"/>
    </location>
</feature>
<comment type="similarity">
    <text evidence="3 12">Belongs to the glycosyl hydrolase 2 family.</text>
</comment>
<dbReference type="InterPro" id="IPR017853">
    <property type="entry name" value="GH"/>
</dbReference>
<feature type="domain" description="Glycoside hydrolase family 2 immunoglobulin-like beta-sandwich" evidence="14">
    <location>
        <begin position="225"/>
        <end position="324"/>
    </location>
</feature>
<dbReference type="GO" id="GO:0003012">
    <property type="term" value="P:muscle system process"/>
    <property type="evidence" value="ECO:0007669"/>
    <property type="project" value="Ensembl"/>
</dbReference>
<dbReference type="Pfam" id="PF02837">
    <property type="entry name" value="Glyco_hydro_2_N"/>
    <property type="match status" value="1"/>
</dbReference>
<evidence type="ECO:0000256" key="9">
    <source>
        <dbReference type="ARBA" id="ARBA00023180"/>
    </source>
</evidence>
<dbReference type="GO" id="GO:0097009">
    <property type="term" value="P:energy homeostasis"/>
    <property type="evidence" value="ECO:0007669"/>
    <property type="project" value="Ensembl"/>
</dbReference>
<comment type="activity regulation">
    <text evidence="12">Inhibited by L-aspartic acid.</text>
</comment>
<dbReference type="InterPro" id="IPR006103">
    <property type="entry name" value="Glyco_hydro_2_cat"/>
</dbReference>
<protein>
    <recommendedName>
        <fullName evidence="6 12">Beta-glucuronidase</fullName>
        <ecNumber evidence="5 12">3.2.1.31</ecNumber>
    </recommendedName>
</protein>
<dbReference type="SUPFAM" id="SSF49785">
    <property type="entry name" value="Galactose-binding domain-like"/>
    <property type="match status" value="1"/>
</dbReference>
<evidence type="ECO:0000313" key="18">
    <source>
        <dbReference type="Proteomes" id="UP000694381"/>
    </source>
</evidence>
<sequence>MSPKRVSCWAALGLLLCGCALALQGGMLFPRETPSRELKALDGLWSFRADLSDNRLLGFEQQWYRRPLREWGPTLDMPVPSSFNDITQEPELRNFIGWVWYEREATLPQRWTQDTRMRVVLRINSAHYYAVVWVNGIHVAEHEGGHLPFEADISKLVQSGPLSSCRITIAINNTLTLHTLPPGMIIYKTDTAMYPNGYFVQETSFDFFNYAGLHRSVVLYTTPTTYIDDITVTTDVDQENGLVNYQISVQGTEHFELEVRLLDEEGKVVAQGTGDQGQLWVPSAHLWWPYLMHEHPAYLYSLEVRMTVPAGPVSDFYTLPVGIRTVAVTESKFLINGKAFYFHGVNKHEDADIRGKGFDWTLVMKDFNLLRWLGANSFRTSHYPYAEEILQLCDRYGIVIIDECPGVGIVLPQSFGNESLRHHLEVMEELVRRDKNHPAVVMWSVANEPSSALKPAGYYFKTLITHTKALDPTRPVTFVTNAKYDADLGAPYVDVICVNSYYSWYHDYGHLEVIQLQLKTQFEKWYKTHQKPIIQSEYGAEAITGFHQDPPLMFSEEYQKALLENYHSVLDQKRKEYVVGELIWNFADFMTNQTPLRVIGNRKGIFTRQRQPKTAAFLLRERYWRLANETRYHHSLPKIQCLGTRPFTF</sequence>
<dbReference type="GO" id="GO:0030207">
    <property type="term" value="P:chondroitin sulfate proteoglycan catabolic process"/>
    <property type="evidence" value="ECO:0007669"/>
    <property type="project" value="Ensembl"/>
</dbReference>
<keyword evidence="7 13" id="KW-0732">Signal</keyword>
<dbReference type="PROSITE" id="PS00608">
    <property type="entry name" value="GLYCOSYL_HYDROL_F2_2"/>
    <property type="match status" value="1"/>
</dbReference>
<dbReference type="InterPro" id="IPR023232">
    <property type="entry name" value="Glyco_hydro_2_AS"/>
</dbReference>
<proteinExistence type="inferred from homology"/>
<feature type="domain" description="Glycoside hydrolase family 2 catalytic" evidence="15">
    <location>
        <begin position="326"/>
        <end position="627"/>
    </location>
</feature>
<keyword evidence="10 12" id="KW-0458">Lysosome</keyword>
<dbReference type="GO" id="GO:0005102">
    <property type="term" value="F:signaling receptor binding"/>
    <property type="evidence" value="ECO:0007669"/>
    <property type="project" value="Ensembl"/>
</dbReference>
<dbReference type="InterPro" id="IPR023230">
    <property type="entry name" value="Glyco_hydro_2_CS"/>
</dbReference>
<dbReference type="GO" id="GO:0004566">
    <property type="term" value="F:beta-glucuronidase activity"/>
    <property type="evidence" value="ECO:0007669"/>
    <property type="project" value="UniProtKB-EC"/>
</dbReference>
<dbReference type="GO" id="GO:0008283">
    <property type="term" value="P:cell population proliferation"/>
    <property type="evidence" value="ECO:0007669"/>
    <property type="project" value="Ensembl"/>
</dbReference>
<keyword evidence="9" id="KW-0325">Glycoprotein</keyword>
<dbReference type="Gene3D" id="3.20.20.80">
    <property type="entry name" value="Glycosidases"/>
    <property type="match status" value="1"/>
</dbReference>
<dbReference type="GO" id="GO:0043202">
    <property type="term" value="C:lysosomal lumen"/>
    <property type="evidence" value="ECO:0007669"/>
    <property type="project" value="Ensembl"/>
</dbReference>
<dbReference type="CTD" id="2990"/>
<dbReference type="GO" id="GO:0010467">
    <property type="term" value="P:gene expression"/>
    <property type="evidence" value="ECO:0007669"/>
    <property type="project" value="Ensembl"/>
</dbReference>
<dbReference type="GO" id="GO:0003422">
    <property type="term" value="P:growth plate cartilage morphogenesis"/>
    <property type="evidence" value="ECO:0007669"/>
    <property type="project" value="Ensembl"/>
</dbReference>
<keyword evidence="18" id="KW-1185">Reference proteome</keyword>
<dbReference type="GO" id="GO:0007040">
    <property type="term" value="P:lysosome organization"/>
    <property type="evidence" value="ECO:0007669"/>
    <property type="project" value="Ensembl"/>
</dbReference>
<dbReference type="GO" id="GO:0001523">
    <property type="term" value="P:retinoid metabolic process"/>
    <property type="evidence" value="ECO:0007669"/>
    <property type="project" value="Ensembl"/>
</dbReference>
<dbReference type="PROSITE" id="PS51257">
    <property type="entry name" value="PROKAR_LIPOPROTEIN"/>
    <property type="match status" value="1"/>
</dbReference>
<reference evidence="17" key="1">
    <citation type="submission" date="2025-08" db="UniProtKB">
        <authorList>
            <consortium name="Ensembl"/>
        </authorList>
    </citation>
    <scope>IDENTIFICATION</scope>
</reference>
<dbReference type="FunFam" id="2.60.120.260:FF:000027">
    <property type="entry name" value="Beta-glucuronidase"/>
    <property type="match status" value="1"/>
</dbReference>
<evidence type="ECO:0000256" key="7">
    <source>
        <dbReference type="ARBA" id="ARBA00022729"/>
    </source>
</evidence>
<dbReference type="Gene3D" id="2.60.120.260">
    <property type="entry name" value="Galactose-binding domain-like"/>
    <property type="match status" value="1"/>
</dbReference>
<evidence type="ECO:0000313" key="17">
    <source>
        <dbReference type="Ensembl" id="ENSNGAP00000011045.1"/>
    </source>
</evidence>
<dbReference type="GO" id="GO:0001958">
    <property type="term" value="P:endochondral ossification"/>
    <property type="evidence" value="ECO:0007669"/>
    <property type="project" value="Ensembl"/>
</dbReference>
<keyword evidence="11 12" id="KW-0326">Glycosidase</keyword>
<dbReference type="GO" id="GO:0038202">
    <property type="term" value="P:TORC1 signaling"/>
    <property type="evidence" value="ECO:0007669"/>
    <property type="project" value="Ensembl"/>
</dbReference>
<dbReference type="GO" id="GO:0036092">
    <property type="term" value="P:phosphatidylinositol-3-phosphate biosynthetic process"/>
    <property type="evidence" value="ECO:0007669"/>
    <property type="project" value="Ensembl"/>
</dbReference>
<reference evidence="17" key="2">
    <citation type="submission" date="2025-09" db="UniProtKB">
        <authorList>
            <consortium name="Ensembl"/>
        </authorList>
    </citation>
    <scope>IDENTIFICATION</scope>
</reference>
<dbReference type="FunFam" id="2.60.40.10:FF:000628">
    <property type="entry name" value="Beta-glucuronidase"/>
    <property type="match status" value="1"/>
</dbReference>
<dbReference type="GO" id="GO:0005615">
    <property type="term" value="C:extracellular space"/>
    <property type="evidence" value="ECO:0007669"/>
    <property type="project" value="Ensembl"/>
</dbReference>
<comment type="function">
    <text evidence="1 12">Plays an important role in the degradation of dermatan and keratan sulfates.</text>
</comment>
<dbReference type="GO" id="GO:0061975">
    <property type="term" value="P:articular cartilage development"/>
    <property type="evidence" value="ECO:0007669"/>
    <property type="project" value="Ensembl"/>
</dbReference>
<dbReference type="GO" id="GO:0005783">
    <property type="term" value="C:endoplasmic reticulum"/>
    <property type="evidence" value="ECO:0007669"/>
    <property type="project" value="Ensembl"/>
</dbReference>
<evidence type="ECO:0000256" key="1">
    <source>
        <dbReference type="ARBA" id="ARBA00003025"/>
    </source>
</evidence>
<dbReference type="FunFam" id="3.20.20.80:FF:000029">
    <property type="entry name" value="Beta-glucuronidase"/>
    <property type="match status" value="1"/>
</dbReference>
<dbReference type="GO" id="GO:0006954">
    <property type="term" value="P:inflammatory response"/>
    <property type="evidence" value="ECO:0007669"/>
    <property type="project" value="Ensembl"/>
</dbReference>
<gene>
    <name evidence="17" type="primary">Gusb</name>
</gene>
<dbReference type="RefSeq" id="XP_008837375.1">
    <property type="nucleotide sequence ID" value="XM_008839153.3"/>
</dbReference>
<dbReference type="KEGG" id="ngi:103738948"/>
<dbReference type="Pfam" id="PF02836">
    <property type="entry name" value="Glyco_hydro_2_C"/>
    <property type="match status" value="1"/>
</dbReference>
<dbReference type="OrthoDB" id="408532at2759"/>
<dbReference type="PANTHER" id="PTHR10066:SF67">
    <property type="entry name" value="BETA-GLUCURONIDASE"/>
    <property type="match status" value="1"/>
</dbReference>
<dbReference type="GO" id="GO:0019391">
    <property type="term" value="P:glucuronoside catabolic process"/>
    <property type="evidence" value="ECO:0007669"/>
    <property type="project" value="TreeGrafter"/>
</dbReference>
<comment type="subcellular location">
    <subcellularLocation>
        <location evidence="2">Lysosome</location>
    </subcellularLocation>
</comment>
<dbReference type="InterPro" id="IPR006102">
    <property type="entry name" value="Ig-like_GH2"/>
</dbReference>
<dbReference type="GO" id="GO:1904888">
    <property type="term" value="P:cranial skeletal system development"/>
    <property type="evidence" value="ECO:0007669"/>
    <property type="project" value="Ensembl"/>
</dbReference>
<dbReference type="GO" id="GO:0043434">
    <property type="term" value="P:response to peptide hormone"/>
    <property type="evidence" value="ECO:0007669"/>
    <property type="project" value="Ensembl"/>
</dbReference>
<dbReference type="InterPro" id="IPR006101">
    <property type="entry name" value="Glyco_hydro_2"/>
</dbReference>
<dbReference type="GO" id="GO:0030200">
    <property type="term" value="P:heparan sulfate proteoglycan catabolic process"/>
    <property type="evidence" value="ECO:0007669"/>
    <property type="project" value="Ensembl"/>
</dbReference>
<dbReference type="AlphaFoldDB" id="A0A8C6R1H6"/>
<evidence type="ECO:0000256" key="5">
    <source>
        <dbReference type="ARBA" id="ARBA00012761"/>
    </source>
</evidence>
<evidence type="ECO:0000256" key="4">
    <source>
        <dbReference type="ARBA" id="ARBA00011881"/>
    </source>
</evidence>
<dbReference type="GO" id="GO:0035904">
    <property type="term" value="P:aorta development"/>
    <property type="evidence" value="ECO:0007669"/>
    <property type="project" value="Ensembl"/>
</dbReference>
<evidence type="ECO:0000256" key="6">
    <source>
        <dbReference type="ARBA" id="ARBA00016205"/>
    </source>
</evidence>
<evidence type="ECO:0000259" key="15">
    <source>
        <dbReference type="Pfam" id="PF02836"/>
    </source>
</evidence>
<dbReference type="GeneTree" id="ENSGT00390000001752"/>
<evidence type="ECO:0000256" key="10">
    <source>
        <dbReference type="ARBA" id="ARBA00023228"/>
    </source>
</evidence>
<dbReference type="GO" id="GO:0030246">
    <property type="term" value="F:carbohydrate binding"/>
    <property type="evidence" value="ECO:0007669"/>
    <property type="project" value="TreeGrafter"/>
</dbReference>
<dbReference type="SUPFAM" id="SSF49303">
    <property type="entry name" value="beta-Galactosidase/glucuronidase domain"/>
    <property type="match status" value="1"/>
</dbReference>
<evidence type="ECO:0000259" key="14">
    <source>
        <dbReference type="Pfam" id="PF00703"/>
    </source>
</evidence>
<dbReference type="InterPro" id="IPR013783">
    <property type="entry name" value="Ig-like_fold"/>
</dbReference>
<evidence type="ECO:0000256" key="3">
    <source>
        <dbReference type="ARBA" id="ARBA00007401"/>
    </source>
</evidence>
<dbReference type="GO" id="GO:0045453">
    <property type="term" value="P:bone resorption"/>
    <property type="evidence" value="ECO:0007669"/>
    <property type="project" value="Ensembl"/>
</dbReference>
<evidence type="ECO:0000256" key="8">
    <source>
        <dbReference type="ARBA" id="ARBA00022801"/>
    </source>
</evidence>
<dbReference type="GO" id="GO:0035264">
    <property type="term" value="P:multicellular organism growth"/>
    <property type="evidence" value="ECO:0007669"/>
    <property type="project" value="Ensembl"/>
</dbReference>
<dbReference type="GeneID" id="103738948"/>
<dbReference type="NCBIfam" id="NF007538">
    <property type="entry name" value="PRK10150.1"/>
    <property type="match status" value="1"/>
</dbReference>
<dbReference type="Gene3D" id="2.60.40.10">
    <property type="entry name" value="Immunoglobulins"/>
    <property type="match status" value="1"/>
</dbReference>